<dbReference type="AlphaFoldDB" id="A0A9N9BAX7"/>
<proteinExistence type="predicted"/>
<sequence length="81" mass="9588">MYDPAGPGPTYDNFQSEVLILAQRRISSDCTQICSISFDDIKVLEDLRELNREHEKYAVFVEYNRMILPQFQELKSLMKLW</sequence>
<comment type="caution">
    <text evidence="1">The sequence shown here is derived from an EMBL/GenBank/DDBJ whole genome shotgun (WGS) entry which is preliminary data.</text>
</comment>
<organism evidence="1 2">
    <name type="scientific">Ambispora leptoticha</name>
    <dbReference type="NCBI Taxonomy" id="144679"/>
    <lineage>
        <taxon>Eukaryota</taxon>
        <taxon>Fungi</taxon>
        <taxon>Fungi incertae sedis</taxon>
        <taxon>Mucoromycota</taxon>
        <taxon>Glomeromycotina</taxon>
        <taxon>Glomeromycetes</taxon>
        <taxon>Archaeosporales</taxon>
        <taxon>Ambisporaceae</taxon>
        <taxon>Ambispora</taxon>
    </lineage>
</organism>
<evidence type="ECO:0000313" key="1">
    <source>
        <dbReference type="EMBL" id="CAG8559392.1"/>
    </source>
</evidence>
<keyword evidence="2" id="KW-1185">Reference proteome</keyword>
<dbReference type="EMBL" id="CAJVPS010002068">
    <property type="protein sequence ID" value="CAG8559392.1"/>
    <property type="molecule type" value="Genomic_DNA"/>
</dbReference>
<accession>A0A9N9BAX7</accession>
<evidence type="ECO:0000313" key="2">
    <source>
        <dbReference type="Proteomes" id="UP000789508"/>
    </source>
</evidence>
<name>A0A9N9BAX7_9GLOM</name>
<gene>
    <name evidence="1" type="ORF">ALEPTO_LOCUS6276</name>
</gene>
<protein>
    <submittedName>
        <fullName evidence="1">10190_t:CDS:1</fullName>
    </submittedName>
</protein>
<dbReference type="Proteomes" id="UP000789508">
    <property type="component" value="Unassembled WGS sequence"/>
</dbReference>
<reference evidence="1" key="1">
    <citation type="submission" date="2021-06" db="EMBL/GenBank/DDBJ databases">
        <authorList>
            <person name="Kallberg Y."/>
            <person name="Tangrot J."/>
            <person name="Rosling A."/>
        </authorList>
    </citation>
    <scope>NUCLEOTIDE SEQUENCE</scope>
    <source>
        <strain evidence="1">FL130A</strain>
    </source>
</reference>